<organism evidence="16 17">
    <name type="scientific">Candidatus Desulfacyla euxinica</name>
    <dbReference type="NCBI Taxonomy" id="2841693"/>
    <lineage>
        <taxon>Bacteria</taxon>
        <taxon>Deltaproteobacteria</taxon>
        <taxon>Candidatus Desulfacyla</taxon>
    </lineage>
</organism>
<evidence type="ECO:0000256" key="1">
    <source>
        <dbReference type="ARBA" id="ARBA00004997"/>
    </source>
</evidence>
<evidence type="ECO:0000313" key="17">
    <source>
        <dbReference type="Proteomes" id="UP000650524"/>
    </source>
</evidence>
<evidence type="ECO:0000259" key="15">
    <source>
        <dbReference type="Pfam" id="PF02887"/>
    </source>
</evidence>
<evidence type="ECO:0000256" key="8">
    <source>
        <dbReference type="ARBA" id="ARBA00022840"/>
    </source>
</evidence>
<dbReference type="AlphaFoldDB" id="A0A8J6T7H0"/>
<dbReference type="Gene3D" id="3.40.1380.20">
    <property type="entry name" value="Pyruvate kinase, C-terminal domain"/>
    <property type="match status" value="1"/>
</dbReference>
<dbReference type="SUPFAM" id="SSF51621">
    <property type="entry name" value="Phosphoenolpyruvate/pyruvate domain"/>
    <property type="match status" value="1"/>
</dbReference>
<dbReference type="PRINTS" id="PR01050">
    <property type="entry name" value="PYRUVTKNASE"/>
</dbReference>
<dbReference type="PANTHER" id="PTHR11817">
    <property type="entry name" value="PYRUVATE KINASE"/>
    <property type="match status" value="1"/>
</dbReference>
<dbReference type="Pfam" id="PF00224">
    <property type="entry name" value="PK"/>
    <property type="match status" value="1"/>
</dbReference>
<evidence type="ECO:0000259" key="14">
    <source>
        <dbReference type="Pfam" id="PF00224"/>
    </source>
</evidence>
<comment type="catalytic activity">
    <reaction evidence="13">
        <text>pyruvate + ATP = phosphoenolpyruvate + ADP + H(+)</text>
        <dbReference type="Rhea" id="RHEA:18157"/>
        <dbReference type="ChEBI" id="CHEBI:15361"/>
        <dbReference type="ChEBI" id="CHEBI:15378"/>
        <dbReference type="ChEBI" id="CHEBI:30616"/>
        <dbReference type="ChEBI" id="CHEBI:58702"/>
        <dbReference type="ChEBI" id="CHEBI:456216"/>
        <dbReference type="EC" id="2.7.1.40"/>
    </reaction>
</comment>
<dbReference type="Gene3D" id="3.20.20.60">
    <property type="entry name" value="Phosphoenolpyruvate-binding domains"/>
    <property type="match status" value="1"/>
</dbReference>
<dbReference type="GO" id="GO:0004743">
    <property type="term" value="F:pyruvate kinase activity"/>
    <property type="evidence" value="ECO:0007669"/>
    <property type="project" value="UniProtKB-UniRule"/>
</dbReference>
<name>A0A8J6T7H0_9DELT</name>
<evidence type="ECO:0000256" key="10">
    <source>
        <dbReference type="ARBA" id="ARBA00023152"/>
    </source>
</evidence>
<dbReference type="Proteomes" id="UP000650524">
    <property type="component" value="Unassembled WGS sequence"/>
</dbReference>
<feature type="domain" description="Pyruvate kinase C-terminal" evidence="15">
    <location>
        <begin position="239"/>
        <end position="347"/>
    </location>
</feature>
<dbReference type="InterPro" id="IPR015813">
    <property type="entry name" value="Pyrv/PenolPyrv_kinase-like_dom"/>
</dbReference>
<dbReference type="EC" id="2.7.1.40" evidence="3 12"/>
<dbReference type="InterPro" id="IPR015795">
    <property type="entry name" value="Pyrv_Knase_C"/>
</dbReference>
<evidence type="ECO:0000256" key="6">
    <source>
        <dbReference type="ARBA" id="ARBA00022741"/>
    </source>
</evidence>
<evidence type="ECO:0000256" key="11">
    <source>
        <dbReference type="ARBA" id="ARBA00023317"/>
    </source>
</evidence>
<evidence type="ECO:0000256" key="4">
    <source>
        <dbReference type="ARBA" id="ARBA00022679"/>
    </source>
</evidence>
<evidence type="ECO:0000256" key="7">
    <source>
        <dbReference type="ARBA" id="ARBA00022777"/>
    </source>
</evidence>
<dbReference type="InterPro" id="IPR015793">
    <property type="entry name" value="Pyrv_Knase_brl"/>
</dbReference>
<dbReference type="GO" id="GO:0030955">
    <property type="term" value="F:potassium ion binding"/>
    <property type="evidence" value="ECO:0007669"/>
    <property type="project" value="UniProtKB-UniRule"/>
</dbReference>
<dbReference type="SUPFAM" id="SSF52935">
    <property type="entry name" value="PK C-terminal domain-like"/>
    <property type="match status" value="1"/>
</dbReference>
<dbReference type="InterPro" id="IPR011037">
    <property type="entry name" value="Pyrv_Knase-like_insert_dom_sf"/>
</dbReference>
<proteinExistence type="inferred from homology"/>
<keyword evidence="9 13" id="KW-0460">Magnesium</keyword>
<comment type="caution">
    <text evidence="16">The sequence shown here is derived from an EMBL/GenBank/DDBJ whole genome shotgun (WGS) entry which is preliminary data.</text>
</comment>
<dbReference type="SUPFAM" id="SSF50800">
    <property type="entry name" value="PK beta-barrel domain-like"/>
    <property type="match status" value="1"/>
</dbReference>
<keyword evidence="4 13" id="KW-0808">Transferase</keyword>
<dbReference type="GO" id="GO:0005524">
    <property type="term" value="F:ATP binding"/>
    <property type="evidence" value="ECO:0007669"/>
    <property type="project" value="UniProtKB-KW"/>
</dbReference>
<accession>A0A8J6T7H0</accession>
<dbReference type="Pfam" id="PF02887">
    <property type="entry name" value="PK_C"/>
    <property type="match status" value="1"/>
</dbReference>
<dbReference type="GO" id="GO:0000287">
    <property type="term" value="F:magnesium ion binding"/>
    <property type="evidence" value="ECO:0007669"/>
    <property type="project" value="UniProtKB-UniRule"/>
</dbReference>
<dbReference type="GO" id="GO:0016301">
    <property type="term" value="F:kinase activity"/>
    <property type="evidence" value="ECO:0007669"/>
    <property type="project" value="UniProtKB-KW"/>
</dbReference>
<dbReference type="InterPro" id="IPR040442">
    <property type="entry name" value="Pyrv_kinase-like_dom_sf"/>
</dbReference>
<comment type="similarity">
    <text evidence="2 13">Belongs to the pyruvate kinase family.</text>
</comment>
<protein>
    <recommendedName>
        <fullName evidence="3 12">Pyruvate kinase</fullName>
        <ecNumber evidence="3 12">2.7.1.40</ecNumber>
    </recommendedName>
</protein>
<gene>
    <name evidence="16" type="primary">pyk</name>
    <name evidence="16" type="ORF">H8E19_07260</name>
</gene>
<keyword evidence="6" id="KW-0547">Nucleotide-binding</keyword>
<dbReference type="UniPathway" id="UPA00109">
    <property type="reaction ID" value="UER00188"/>
</dbReference>
<feature type="domain" description="Pyruvate kinase barrel" evidence="14">
    <location>
        <begin position="1"/>
        <end position="202"/>
    </location>
</feature>
<dbReference type="InterPro" id="IPR036918">
    <property type="entry name" value="Pyrv_Knase_C_sf"/>
</dbReference>
<feature type="non-terminal residue" evidence="16">
    <location>
        <position position="1"/>
    </location>
</feature>
<evidence type="ECO:0000256" key="13">
    <source>
        <dbReference type="RuleBase" id="RU000504"/>
    </source>
</evidence>
<evidence type="ECO:0000256" key="2">
    <source>
        <dbReference type="ARBA" id="ARBA00008663"/>
    </source>
</evidence>
<evidence type="ECO:0000313" key="16">
    <source>
        <dbReference type="EMBL" id="MBC8177189.1"/>
    </source>
</evidence>
<keyword evidence="10 13" id="KW-0324">Glycolysis</keyword>
<dbReference type="InterPro" id="IPR001697">
    <property type="entry name" value="Pyr_Knase"/>
</dbReference>
<evidence type="ECO:0000256" key="5">
    <source>
        <dbReference type="ARBA" id="ARBA00022723"/>
    </source>
</evidence>
<keyword evidence="5" id="KW-0479">Metal-binding</keyword>
<sequence length="359" mass="38925">IFINDGLVQLKVEKVDGEEVHCEVMVGGQLRSHKGVNFPGIDLGISAFTDRDHECLKFALKQGVDAIGESFVQGPDDILALRKAATEAGYNPFIIAKIERSQALENIDGILDVVDGIMVARGDLGVEVPIEEIAVVQKGLIKKANLVGKPVITATQMLESMVNNRRPTRAEVTDVSNAILDGTDCIMLSEESASGTYPVEAVGVMTRIAQITEEHLDARPVREALTAAETEGDISVEDLISMSVHATVKRLTPTAVITPTETGTTPRHITRFRLPVWIAGVSANEPTCQNLQFSYGVYPVHEPEYPKNWEDYARKRLGQLGLTEGLVILTQGPSAGHRGGTNRMEIIDLGQPSGQWSPV</sequence>
<keyword evidence="11 16" id="KW-0670">Pyruvate</keyword>
<evidence type="ECO:0000256" key="9">
    <source>
        <dbReference type="ARBA" id="ARBA00022842"/>
    </source>
</evidence>
<dbReference type="EMBL" id="JACNJD010000196">
    <property type="protein sequence ID" value="MBC8177189.1"/>
    <property type="molecule type" value="Genomic_DNA"/>
</dbReference>
<comment type="pathway">
    <text evidence="1 13">Carbohydrate degradation; glycolysis; pyruvate from D-glyceraldehyde 3-phosphate: step 5/5.</text>
</comment>
<dbReference type="NCBIfam" id="TIGR01064">
    <property type="entry name" value="pyruv_kin"/>
    <property type="match status" value="1"/>
</dbReference>
<reference evidence="16 17" key="1">
    <citation type="submission" date="2020-08" db="EMBL/GenBank/DDBJ databases">
        <title>Bridging the membrane lipid divide: bacteria of the FCB group superphylum have the potential to synthesize archaeal ether lipids.</title>
        <authorList>
            <person name="Villanueva L."/>
            <person name="Von Meijenfeldt F.A.B."/>
            <person name="Westbye A.B."/>
            <person name="Yadav S."/>
            <person name="Hopmans E.C."/>
            <person name="Dutilh B.E."/>
            <person name="Sinninghe Damste J.S."/>
        </authorList>
    </citation>
    <scope>NUCLEOTIDE SEQUENCE [LARGE SCALE GENOMIC DNA]</scope>
    <source>
        <strain evidence="16">NIOZ-UU27</strain>
    </source>
</reference>
<keyword evidence="7 13" id="KW-0418">Kinase</keyword>
<keyword evidence="8" id="KW-0067">ATP-binding</keyword>
<evidence type="ECO:0000256" key="3">
    <source>
        <dbReference type="ARBA" id="ARBA00012142"/>
    </source>
</evidence>
<evidence type="ECO:0000256" key="12">
    <source>
        <dbReference type="NCBIfam" id="TIGR01064"/>
    </source>
</evidence>